<dbReference type="GO" id="GO:0070778">
    <property type="term" value="P:L-aspartate transmembrane transport"/>
    <property type="evidence" value="ECO:0007669"/>
    <property type="project" value="TreeGrafter"/>
</dbReference>
<comment type="caution">
    <text evidence="8">The sequence shown here is derived from an EMBL/GenBank/DDBJ whole genome shotgun (WGS) entry which is preliminary data.</text>
</comment>
<keyword evidence="3" id="KW-1003">Cell membrane</keyword>
<dbReference type="InterPro" id="IPR018107">
    <property type="entry name" value="Na-dicarboxylate_symporter_CS"/>
</dbReference>
<keyword evidence="5" id="KW-0769">Symport</keyword>
<evidence type="ECO:0000313" key="8">
    <source>
        <dbReference type="EMBL" id="KOO46240.1"/>
    </source>
</evidence>
<evidence type="ECO:0000256" key="7">
    <source>
        <dbReference type="ARBA" id="ARBA00023136"/>
    </source>
</evidence>
<keyword evidence="6" id="KW-1133">Transmembrane helix</keyword>
<dbReference type="EMBL" id="LILC01000013">
    <property type="protein sequence ID" value="KOO46240.1"/>
    <property type="molecule type" value="Genomic_DNA"/>
</dbReference>
<dbReference type="InterPro" id="IPR001991">
    <property type="entry name" value="Na-dicarboxylate_symporter"/>
</dbReference>
<evidence type="ECO:0000256" key="4">
    <source>
        <dbReference type="ARBA" id="ARBA00022692"/>
    </source>
</evidence>
<dbReference type="PANTHER" id="PTHR42865:SF1">
    <property type="entry name" value="AEROBIC C4-DICARBOXYLATE TRANSPORT PROTEIN"/>
    <property type="match status" value="1"/>
</dbReference>
<evidence type="ECO:0000313" key="9">
    <source>
        <dbReference type="Proteomes" id="UP000037558"/>
    </source>
</evidence>
<dbReference type="PATRIC" id="fig|284581.3.peg.2150"/>
<organism evidence="8 9">
    <name type="scientific">Priestia koreensis</name>
    <dbReference type="NCBI Taxonomy" id="284581"/>
    <lineage>
        <taxon>Bacteria</taxon>
        <taxon>Bacillati</taxon>
        <taxon>Bacillota</taxon>
        <taxon>Bacilli</taxon>
        <taxon>Bacillales</taxon>
        <taxon>Bacillaceae</taxon>
        <taxon>Priestia</taxon>
    </lineage>
</organism>
<dbReference type="Proteomes" id="UP000037558">
    <property type="component" value="Unassembled WGS sequence"/>
</dbReference>
<dbReference type="PANTHER" id="PTHR42865">
    <property type="entry name" value="PROTON/GLUTAMATE-ASPARTATE SYMPORTER"/>
    <property type="match status" value="1"/>
</dbReference>
<keyword evidence="9" id="KW-1185">Reference proteome</keyword>
<keyword evidence="7" id="KW-0472">Membrane</keyword>
<evidence type="ECO:0000256" key="6">
    <source>
        <dbReference type="ARBA" id="ARBA00022989"/>
    </source>
</evidence>
<dbReference type="InterPro" id="IPR036458">
    <property type="entry name" value="Na:dicarbo_symporter_sf"/>
</dbReference>
<dbReference type="FunFam" id="1.10.3860.10:FF:000001">
    <property type="entry name" value="C4-dicarboxylate transport protein"/>
    <property type="match status" value="1"/>
</dbReference>
<comment type="subcellular location">
    <subcellularLocation>
        <location evidence="1">Cell membrane</location>
        <topology evidence="1">Multi-pass membrane protein</topology>
    </subcellularLocation>
</comment>
<dbReference type="Gene3D" id="1.10.3860.10">
    <property type="entry name" value="Sodium:dicarboxylate symporter"/>
    <property type="match status" value="1"/>
</dbReference>
<dbReference type="NCBIfam" id="NF002461">
    <property type="entry name" value="PRK01663.1"/>
    <property type="match status" value="1"/>
</dbReference>
<keyword evidence="2" id="KW-0813">Transport</keyword>
<dbReference type="PRINTS" id="PR00173">
    <property type="entry name" value="EDTRNSPORT"/>
</dbReference>
<name>A0A0M0L584_9BACI</name>
<evidence type="ECO:0000256" key="5">
    <source>
        <dbReference type="ARBA" id="ARBA00022847"/>
    </source>
</evidence>
<dbReference type="GO" id="GO:0015141">
    <property type="term" value="F:succinate transmembrane transporter activity"/>
    <property type="evidence" value="ECO:0007669"/>
    <property type="project" value="TreeGrafter"/>
</dbReference>
<accession>A0A0M0L584</accession>
<evidence type="ECO:0000256" key="1">
    <source>
        <dbReference type="ARBA" id="ARBA00004651"/>
    </source>
</evidence>
<protein>
    <submittedName>
        <fullName evidence="8">Glutamate:protein symporter</fullName>
    </submittedName>
</protein>
<evidence type="ECO:0000256" key="3">
    <source>
        <dbReference type="ARBA" id="ARBA00022475"/>
    </source>
</evidence>
<proteinExistence type="predicted"/>
<dbReference type="SUPFAM" id="SSF118215">
    <property type="entry name" value="Proton glutamate symport protein"/>
    <property type="match status" value="1"/>
</dbReference>
<dbReference type="RefSeq" id="WP_053401310.1">
    <property type="nucleotide sequence ID" value="NZ_LILC01000013.1"/>
</dbReference>
<keyword evidence="4" id="KW-0812">Transmembrane</keyword>
<dbReference type="Pfam" id="PF00375">
    <property type="entry name" value="SDF"/>
    <property type="match status" value="1"/>
</dbReference>
<gene>
    <name evidence="8" type="ORF">AMD01_10285</name>
</gene>
<dbReference type="GO" id="GO:0015138">
    <property type="term" value="F:fumarate transmembrane transporter activity"/>
    <property type="evidence" value="ECO:0007669"/>
    <property type="project" value="TreeGrafter"/>
</dbReference>
<dbReference type="GO" id="GO:0005886">
    <property type="term" value="C:plasma membrane"/>
    <property type="evidence" value="ECO:0007669"/>
    <property type="project" value="UniProtKB-SubCell"/>
</dbReference>
<dbReference type="GO" id="GO:0015366">
    <property type="term" value="F:malate:proton symporter activity"/>
    <property type="evidence" value="ECO:0007669"/>
    <property type="project" value="TreeGrafter"/>
</dbReference>
<evidence type="ECO:0000256" key="2">
    <source>
        <dbReference type="ARBA" id="ARBA00022448"/>
    </source>
</evidence>
<dbReference type="OrthoDB" id="9768885at2"/>
<sequence>MQQVQQKKPLYRNLTFQVVIGILLGITIGYLFPEFGSKLKVLADIFIKLIKMVIAPIIFFTVVIGIGSMGDLKKVGKIGGKALIYFEIVTTFALAIGIVVVNVLKPGKGFNTSGASAGAVEQYTKQASESGHGVMDFIMGIVPDNVIGAMASGDLLPVLFFAVLFGVSTAALGSKAEPVIQLFQRLTDIFFGIVNIIMKVSPIAAFGAMAYTIGTFGIGTLASLGKLMGSVYLTMFLFIVVVLGLIAKFFKFNIFKFLAYIKEELLLVLGTSSSESALPGLMKKLENYGCSKPVVGLVVPTGYSFNLDGTSIYLSMAAIFIAQAYGVDLSLVQELTLLGILMLTSKGAAGVTGSGFITLAATLTAFPMIPAAGIALIIGVDRFMSEARAITNIIGNAVATVVISKSENEFHPPGPASIVPTNNDRNIAK</sequence>
<dbReference type="PROSITE" id="PS00714">
    <property type="entry name" value="NA_DICARBOXYL_SYMP_2"/>
    <property type="match status" value="1"/>
</dbReference>
<reference evidence="9" key="1">
    <citation type="submission" date="2015-08" db="EMBL/GenBank/DDBJ databases">
        <title>Fjat-14210 dsm16467.</title>
        <authorList>
            <person name="Liu B."/>
            <person name="Wang J."/>
            <person name="Zhu Y."/>
            <person name="Liu G."/>
            <person name="Chen Q."/>
            <person name="Chen Z."/>
            <person name="Lan J."/>
            <person name="Che J."/>
            <person name="Ge C."/>
            <person name="Shi H."/>
            <person name="Pan Z."/>
            <person name="Liu X."/>
        </authorList>
    </citation>
    <scope>NUCLEOTIDE SEQUENCE [LARGE SCALE GENOMIC DNA]</scope>
    <source>
        <strain evidence="9">DSM 16467</strain>
    </source>
</reference>
<dbReference type="AlphaFoldDB" id="A0A0M0L584"/>